<accession>A0ABV0N4N7</accession>
<feature type="non-terminal residue" evidence="3">
    <location>
        <position position="1"/>
    </location>
</feature>
<reference evidence="3 4" key="1">
    <citation type="submission" date="2021-06" db="EMBL/GenBank/DDBJ databases">
        <authorList>
            <person name="Palmer J.M."/>
        </authorList>
    </citation>
    <scope>NUCLEOTIDE SEQUENCE [LARGE SCALE GENOMIC DNA]</scope>
    <source>
        <strain evidence="3 4">GA_2019</strain>
        <tissue evidence="3">Muscle</tissue>
    </source>
</reference>
<sequence length="130" mass="14400">LAVVSAEFLVQFEEDRWEPGIWQDLSSFPGDLNSVILQLAPYVNYQFRVIAINSVGQSQPSWPSPRYKTSGAPPDAIPKDLRGWGSKKDNMEITWEVRDLTTCGVSPLLRSSSFGDGVIVLWRGGRGCSV</sequence>
<dbReference type="InterPro" id="IPR036116">
    <property type="entry name" value="FN3_sf"/>
</dbReference>
<dbReference type="Proteomes" id="UP001476798">
    <property type="component" value="Unassembled WGS sequence"/>
</dbReference>
<evidence type="ECO:0000313" key="4">
    <source>
        <dbReference type="Proteomes" id="UP001476798"/>
    </source>
</evidence>
<organism evidence="3 4">
    <name type="scientific">Goodea atripinnis</name>
    <dbReference type="NCBI Taxonomy" id="208336"/>
    <lineage>
        <taxon>Eukaryota</taxon>
        <taxon>Metazoa</taxon>
        <taxon>Chordata</taxon>
        <taxon>Craniata</taxon>
        <taxon>Vertebrata</taxon>
        <taxon>Euteleostomi</taxon>
        <taxon>Actinopterygii</taxon>
        <taxon>Neopterygii</taxon>
        <taxon>Teleostei</taxon>
        <taxon>Neoteleostei</taxon>
        <taxon>Acanthomorphata</taxon>
        <taxon>Ovalentaria</taxon>
        <taxon>Atherinomorphae</taxon>
        <taxon>Cyprinodontiformes</taxon>
        <taxon>Goodeidae</taxon>
        <taxon>Goodea</taxon>
    </lineage>
</organism>
<dbReference type="InterPro" id="IPR003961">
    <property type="entry name" value="FN3_dom"/>
</dbReference>
<dbReference type="SUPFAM" id="SSF49265">
    <property type="entry name" value="Fibronectin type III"/>
    <property type="match status" value="1"/>
</dbReference>
<dbReference type="PROSITE" id="PS50853">
    <property type="entry name" value="FN3"/>
    <property type="match status" value="1"/>
</dbReference>
<evidence type="ECO:0000259" key="2">
    <source>
        <dbReference type="PROSITE" id="PS50853"/>
    </source>
</evidence>
<keyword evidence="4" id="KW-1185">Reference proteome</keyword>
<gene>
    <name evidence="3" type="ORF">GOODEAATRI_027046</name>
</gene>
<protein>
    <recommendedName>
        <fullName evidence="2">Fibronectin type-III domain-containing protein</fullName>
    </recommendedName>
</protein>
<evidence type="ECO:0000256" key="1">
    <source>
        <dbReference type="SAM" id="MobiDB-lite"/>
    </source>
</evidence>
<comment type="caution">
    <text evidence="3">The sequence shown here is derived from an EMBL/GenBank/DDBJ whole genome shotgun (WGS) entry which is preliminary data.</text>
</comment>
<name>A0ABV0N4N7_9TELE</name>
<proteinExistence type="predicted"/>
<evidence type="ECO:0000313" key="3">
    <source>
        <dbReference type="EMBL" id="MEQ2166352.1"/>
    </source>
</evidence>
<dbReference type="InterPro" id="IPR013783">
    <property type="entry name" value="Ig-like_fold"/>
</dbReference>
<dbReference type="CDD" id="cd00063">
    <property type="entry name" value="FN3"/>
    <property type="match status" value="1"/>
</dbReference>
<feature type="domain" description="Fibronectin type-III" evidence="2">
    <location>
        <begin position="1"/>
        <end position="72"/>
    </location>
</feature>
<dbReference type="Gene3D" id="2.60.40.10">
    <property type="entry name" value="Immunoglobulins"/>
    <property type="match status" value="1"/>
</dbReference>
<feature type="region of interest" description="Disordered" evidence="1">
    <location>
        <begin position="57"/>
        <end position="83"/>
    </location>
</feature>
<dbReference type="EMBL" id="JAHRIO010023458">
    <property type="protein sequence ID" value="MEQ2166352.1"/>
    <property type="molecule type" value="Genomic_DNA"/>
</dbReference>